<dbReference type="AlphaFoldDB" id="A0AAD7SQR2"/>
<dbReference type="Proteomes" id="UP001221898">
    <property type="component" value="Unassembled WGS sequence"/>
</dbReference>
<protein>
    <submittedName>
        <fullName evidence="2">Uncharacterized protein</fullName>
    </submittedName>
</protein>
<reference evidence="2" key="1">
    <citation type="journal article" date="2023" name="Science">
        <title>Genome structures resolve the early diversification of teleost fishes.</title>
        <authorList>
            <person name="Parey E."/>
            <person name="Louis A."/>
            <person name="Montfort J."/>
            <person name="Bouchez O."/>
            <person name="Roques C."/>
            <person name="Iampietro C."/>
            <person name="Lluch J."/>
            <person name="Castinel A."/>
            <person name="Donnadieu C."/>
            <person name="Desvignes T."/>
            <person name="Floi Bucao C."/>
            <person name="Jouanno E."/>
            <person name="Wen M."/>
            <person name="Mejri S."/>
            <person name="Dirks R."/>
            <person name="Jansen H."/>
            <person name="Henkel C."/>
            <person name="Chen W.J."/>
            <person name="Zahm M."/>
            <person name="Cabau C."/>
            <person name="Klopp C."/>
            <person name="Thompson A.W."/>
            <person name="Robinson-Rechavi M."/>
            <person name="Braasch I."/>
            <person name="Lecointre G."/>
            <person name="Bobe J."/>
            <person name="Postlethwait J.H."/>
            <person name="Berthelot C."/>
            <person name="Roest Crollius H."/>
            <person name="Guiguen Y."/>
        </authorList>
    </citation>
    <scope>NUCLEOTIDE SEQUENCE</scope>
    <source>
        <strain evidence="2">NC1722</strain>
    </source>
</reference>
<evidence type="ECO:0000313" key="2">
    <source>
        <dbReference type="EMBL" id="KAJ8406870.1"/>
    </source>
</evidence>
<gene>
    <name evidence="2" type="ORF">AAFF_G00291460</name>
</gene>
<name>A0AAD7SQR2_9TELE</name>
<accession>A0AAD7SQR2</accession>
<keyword evidence="3" id="KW-1185">Reference proteome</keyword>
<comment type="caution">
    <text evidence="2">The sequence shown here is derived from an EMBL/GenBank/DDBJ whole genome shotgun (WGS) entry which is preliminary data.</text>
</comment>
<sequence length="371" mass="38098">MTIDEPCPCSCPGSCSCPSTGSSARPSPAPAPASVQVVLLVPSGQFIFARGRAWVSPPAPAPDSPLAGACVEDSTGGVEVAAPVASLPELFSPLPVPALAESGEASLSPSLEVAALPTTSDLATPAEWGDPVEPAGDRAAVWVTKPMRKRPLSGEHEEARGHKAAPSIPLVTNRFEVLAGSEEGADFCTGMDLELASPFPYLDSWAVDNLLDTIDVVSAPAGEDGIGGEEAVPVASSPELFSPLSGTVAVESREGAMSPFLEEVALLNTLDLPTPVELGDSPSLTGEGMAEWATTPARKHASSRDHEYPRGNKSAPSILLGNRYEVLVGSEVGVDMDVELGSLSSFLDGWAVDNLIEALGMDAAPSGAELP</sequence>
<feature type="region of interest" description="Disordered" evidence="1">
    <location>
        <begin position="286"/>
        <end position="314"/>
    </location>
</feature>
<evidence type="ECO:0000256" key="1">
    <source>
        <dbReference type="SAM" id="MobiDB-lite"/>
    </source>
</evidence>
<proteinExistence type="predicted"/>
<evidence type="ECO:0000313" key="3">
    <source>
        <dbReference type="Proteomes" id="UP001221898"/>
    </source>
</evidence>
<organism evidence="2 3">
    <name type="scientific">Aldrovandia affinis</name>
    <dbReference type="NCBI Taxonomy" id="143900"/>
    <lineage>
        <taxon>Eukaryota</taxon>
        <taxon>Metazoa</taxon>
        <taxon>Chordata</taxon>
        <taxon>Craniata</taxon>
        <taxon>Vertebrata</taxon>
        <taxon>Euteleostomi</taxon>
        <taxon>Actinopterygii</taxon>
        <taxon>Neopterygii</taxon>
        <taxon>Teleostei</taxon>
        <taxon>Notacanthiformes</taxon>
        <taxon>Halosauridae</taxon>
        <taxon>Aldrovandia</taxon>
    </lineage>
</organism>
<dbReference type="EMBL" id="JAINUG010000041">
    <property type="protein sequence ID" value="KAJ8406870.1"/>
    <property type="molecule type" value="Genomic_DNA"/>
</dbReference>